<feature type="compositionally biased region" description="Basic and acidic residues" evidence="7">
    <location>
        <begin position="409"/>
        <end position="421"/>
    </location>
</feature>
<feature type="region of interest" description="Disordered" evidence="7">
    <location>
        <begin position="1299"/>
        <end position="1327"/>
    </location>
</feature>
<dbReference type="FunFam" id="1.10.10.60:FF:000012">
    <property type="entry name" value="Metastasis-associated 1 family, member 3"/>
    <property type="match status" value="1"/>
</dbReference>
<feature type="compositionally biased region" description="Polar residues" evidence="7">
    <location>
        <begin position="1395"/>
        <end position="1409"/>
    </location>
</feature>
<dbReference type="GO" id="GO:0043565">
    <property type="term" value="F:sequence-specific DNA binding"/>
    <property type="evidence" value="ECO:0007669"/>
    <property type="project" value="InterPro"/>
</dbReference>
<keyword evidence="3" id="KW-0862">Zinc</keyword>
<dbReference type="PROSITE" id="PS50114">
    <property type="entry name" value="GATA_ZN_FINGER_2"/>
    <property type="match status" value="1"/>
</dbReference>
<feature type="compositionally biased region" description="Low complexity" evidence="7">
    <location>
        <begin position="1254"/>
        <end position="1268"/>
    </location>
</feature>
<accession>A0AAD5TMV3</accession>
<dbReference type="SMART" id="SM00717">
    <property type="entry name" value="SANT"/>
    <property type="match status" value="1"/>
</dbReference>
<dbReference type="GO" id="GO:0006355">
    <property type="term" value="P:regulation of DNA-templated transcription"/>
    <property type="evidence" value="ECO:0007669"/>
    <property type="project" value="InterPro"/>
</dbReference>
<feature type="compositionally biased region" description="Basic residues" evidence="7">
    <location>
        <begin position="549"/>
        <end position="558"/>
    </location>
</feature>
<dbReference type="Gene3D" id="2.30.30.490">
    <property type="match status" value="1"/>
</dbReference>
<evidence type="ECO:0000256" key="7">
    <source>
        <dbReference type="SAM" id="MobiDB-lite"/>
    </source>
</evidence>
<dbReference type="SUPFAM" id="SSF57903">
    <property type="entry name" value="FYVE/PHD zinc finger"/>
    <property type="match status" value="2"/>
</dbReference>
<protein>
    <submittedName>
        <fullName evidence="14">PHD type zinc finger protein with BAH domain-containing protein</fullName>
    </submittedName>
</protein>
<feature type="region of interest" description="Disordered" evidence="7">
    <location>
        <begin position="1"/>
        <end position="44"/>
    </location>
</feature>
<gene>
    <name evidence="14" type="primary">SNT2</name>
    <name evidence="14" type="ORF">HDU87_005215</name>
</gene>
<dbReference type="SUPFAM" id="SSF46689">
    <property type="entry name" value="Homeodomain-like"/>
    <property type="match status" value="1"/>
</dbReference>
<dbReference type="InterPro" id="IPR043151">
    <property type="entry name" value="BAH_sf"/>
</dbReference>
<feature type="region of interest" description="Disordered" evidence="7">
    <location>
        <begin position="1254"/>
        <end position="1280"/>
    </location>
</feature>
<evidence type="ECO:0000313" key="14">
    <source>
        <dbReference type="EMBL" id="KAJ3176521.1"/>
    </source>
</evidence>
<evidence type="ECO:0000256" key="1">
    <source>
        <dbReference type="ARBA" id="ARBA00022723"/>
    </source>
</evidence>
<feature type="domain" description="SANT" evidence="12">
    <location>
        <begin position="641"/>
        <end position="692"/>
    </location>
</feature>
<dbReference type="InterPro" id="IPR001965">
    <property type="entry name" value="Znf_PHD"/>
</dbReference>
<dbReference type="SMART" id="SM01189">
    <property type="entry name" value="ELM2"/>
    <property type="match status" value="2"/>
</dbReference>
<keyword evidence="4" id="KW-0238">DNA-binding</keyword>
<evidence type="ECO:0000256" key="6">
    <source>
        <dbReference type="PROSITE-ProRule" id="PRU00094"/>
    </source>
</evidence>
<dbReference type="InterPro" id="IPR029617">
    <property type="entry name" value="Snt2"/>
</dbReference>
<dbReference type="PANTHER" id="PTHR47672:SF1">
    <property type="entry name" value="E3 UBIQUITIN-PROTEIN LIGASE SNT2"/>
    <property type="match status" value="1"/>
</dbReference>
<dbReference type="InterPro" id="IPR013083">
    <property type="entry name" value="Znf_RING/FYVE/PHD"/>
</dbReference>
<feature type="compositionally biased region" description="Basic and acidic residues" evidence="7">
    <location>
        <begin position="1417"/>
        <end position="1448"/>
    </location>
</feature>
<evidence type="ECO:0000256" key="3">
    <source>
        <dbReference type="ARBA" id="ARBA00022833"/>
    </source>
</evidence>
<dbReference type="Proteomes" id="UP001212152">
    <property type="component" value="Unassembled WGS sequence"/>
</dbReference>
<feature type="compositionally biased region" description="Polar residues" evidence="7">
    <location>
        <begin position="1463"/>
        <end position="1475"/>
    </location>
</feature>
<evidence type="ECO:0000259" key="13">
    <source>
        <dbReference type="PROSITE" id="PS51805"/>
    </source>
</evidence>
<evidence type="ECO:0000259" key="8">
    <source>
        <dbReference type="PROSITE" id="PS50016"/>
    </source>
</evidence>
<dbReference type="InterPro" id="IPR034732">
    <property type="entry name" value="EPHD"/>
</dbReference>
<feature type="region of interest" description="Disordered" evidence="7">
    <location>
        <begin position="295"/>
        <end position="321"/>
    </location>
</feature>
<dbReference type="GO" id="GO:0036205">
    <property type="term" value="P:histone catabolic process"/>
    <property type="evidence" value="ECO:0007669"/>
    <property type="project" value="TreeGrafter"/>
</dbReference>
<feature type="domain" description="PHD-type" evidence="8">
    <location>
        <begin position="207"/>
        <end position="258"/>
    </location>
</feature>
<feature type="region of interest" description="Disordered" evidence="7">
    <location>
        <begin position="1346"/>
        <end position="1475"/>
    </location>
</feature>
<feature type="region of interest" description="Disordered" evidence="7">
    <location>
        <begin position="722"/>
        <end position="742"/>
    </location>
</feature>
<dbReference type="SMART" id="SM00439">
    <property type="entry name" value="BAH"/>
    <property type="match status" value="1"/>
</dbReference>
<keyword evidence="5" id="KW-0539">Nucleus</keyword>
<reference evidence="14" key="1">
    <citation type="submission" date="2020-05" db="EMBL/GenBank/DDBJ databases">
        <title>Phylogenomic resolution of chytrid fungi.</title>
        <authorList>
            <person name="Stajich J.E."/>
            <person name="Amses K."/>
            <person name="Simmons R."/>
            <person name="Seto K."/>
            <person name="Myers J."/>
            <person name="Bonds A."/>
            <person name="Quandt C.A."/>
            <person name="Barry K."/>
            <person name="Liu P."/>
            <person name="Grigoriev I."/>
            <person name="Longcore J.E."/>
            <person name="James T.Y."/>
        </authorList>
    </citation>
    <scope>NUCLEOTIDE SEQUENCE</scope>
    <source>
        <strain evidence="14">JEL0379</strain>
    </source>
</reference>
<dbReference type="Gene3D" id="3.30.40.10">
    <property type="entry name" value="Zinc/RING finger domain, C3HC4 (zinc finger)"/>
    <property type="match status" value="3"/>
</dbReference>
<dbReference type="InterPro" id="IPR001025">
    <property type="entry name" value="BAH_dom"/>
</dbReference>
<evidence type="ECO:0000259" key="9">
    <source>
        <dbReference type="PROSITE" id="PS50114"/>
    </source>
</evidence>
<feature type="compositionally biased region" description="Basic and acidic residues" evidence="7">
    <location>
        <begin position="478"/>
        <end position="492"/>
    </location>
</feature>
<dbReference type="Pfam" id="PF13832">
    <property type="entry name" value="zf-HC5HC2H_2"/>
    <property type="match status" value="1"/>
</dbReference>
<dbReference type="InterPro" id="IPR009057">
    <property type="entry name" value="Homeodomain-like_sf"/>
</dbReference>
<dbReference type="GO" id="GO:0004842">
    <property type="term" value="F:ubiquitin-protein transferase activity"/>
    <property type="evidence" value="ECO:0007669"/>
    <property type="project" value="TreeGrafter"/>
</dbReference>
<dbReference type="GO" id="GO:0008270">
    <property type="term" value="F:zinc ion binding"/>
    <property type="evidence" value="ECO:0007669"/>
    <property type="project" value="UniProtKB-KW"/>
</dbReference>
<keyword evidence="1" id="KW-0479">Metal-binding</keyword>
<dbReference type="PROSITE" id="PS50016">
    <property type="entry name" value="ZF_PHD_2"/>
    <property type="match status" value="1"/>
</dbReference>
<dbReference type="GO" id="GO:0003682">
    <property type="term" value="F:chromatin binding"/>
    <property type="evidence" value="ECO:0007669"/>
    <property type="project" value="InterPro"/>
</dbReference>
<feature type="domain" description="GATA-type" evidence="9">
    <location>
        <begin position="743"/>
        <end position="799"/>
    </location>
</feature>
<evidence type="ECO:0000313" key="15">
    <source>
        <dbReference type="Proteomes" id="UP001212152"/>
    </source>
</evidence>
<dbReference type="SUPFAM" id="SSF57716">
    <property type="entry name" value="Glucocorticoid receptor-like (DNA-binding domain)"/>
    <property type="match status" value="1"/>
</dbReference>
<dbReference type="InterPro" id="IPR013088">
    <property type="entry name" value="Znf_NHR/GATA"/>
</dbReference>
<dbReference type="InterPro" id="IPR017884">
    <property type="entry name" value="SANT_dom"/>
</dbReference>
<dbReference type="PANTHER" id="PTHR47672">
    <property type="entry name" value="E3 UBIQUITIN-PROTEIN LIGASE SNT2"/>
    <property type="match status" value="1"/>
</dbReference>
<feature type="domain" description="PHD-type" evidence="13">
    <location>
        <begin position="917"/>
        <end position="1040"/>
    </location>
</feature>
<dbReference type="InterPro" id="IPR000949">
    <property type="entry name" value="ELM2_dom"/>
</dbReference>
<dbReference type="PROSITE" id="PS51038">
    <property type="entry name" value="BAH"/>
    <property type="match status" value="1"/>
</dbReference>
<name>A0AAD5TMV3_9FUNG</name>
<dbReference type="PROSITE" id="PS51293">
    <property type="entry name" value="SANT"/>
    <property type="match status" value="1"/>
</dbReference>
<dbReference type="InterPro" id="IPR001005">
    <property type="entry name" value="SANT/Myb"/>
</dbReference>
<sequence>MKRNTRKAAAATAVSAGTEAAPASKSKARAGNGGSAGTKPAPTQITAKDGTVYKVDEFAYLAPDAANEPYYVGRIMEFVKAKSPGKDTWFARMGWFYRPKDVLPGGAKKHHDPRLLLASMHTDLNPISTMRGTCDIRHVYHIKDLDEWKSRDDTFYYDQLYDRYTHRVYDAVPLAQAKNLPNDVARALSDYEYLLVEAGKAADFTERRVCNSCDSWCNPDEPVVKCVLCRGVFHLGCVGLGKKPPKGYAWQCAKCNKKAVDDAEEVEKKLEKATRGKPVAKAVEPVKKITSMLSQLAPGESADDRIEAGLPADPSLPRVEDPMKELLPSAPVDKPKAKPMWPYRYFGEYSQYRDTLAEESAGAGIGRSTNSSSLQQDDLFADLHHPRPKPRVGKEFQAEIPDCIPRPKLPRDEERLAREQPSDLSRPAELTERAQQPTRPLDDRNTSNPPARSRVGAEFQAEIPDSAPRPSSSTDLASDMRDPDVGDSRTRIGNEFQASIPERTPRLSHPRNGNANAAVTPETDKGADELNPSLSAAVNAATKAARTGARSRTKKKGKGPAEPESVNPDQHVSHSELIFSKPDHISPLQMKEYFDQIRDALPVNMKASDFLFDRGLRELHKANYDIPTALEAMLKLKQADYGMPSWTDAEIKAFEGGIIKYGTELNLVQKEVPTKKMTEIIAFFYKWKKGRRYAPVYSQFCKKYRPGKRFKGHQHVMDGAADPEGNISGELSENELPPSPSGKHKIMECSNCFTHESERWKFRQKDSKKEIMCQACSVYFLKYGAQRQVSEAVKKINRETAAKKVGKRKRSFEGANGSHEKEGKKRKGRGKGTIIKITARDHDDDEAPLSPSPISSGPRPCAVCADLYEYQGNEIISCTGCSVRVHRDCYGVHTSTKADEFRCARCINIQTPESSILYQCALCPLVSVPRESALKRTIGNNWAHVSCATWIPEVKFGDPTKASPVECIGLIDKKRWSQTCVICKQSDKGVCITCSDRNCPTAFHVSCARYAGWDLSIELGRTAKAGPNDLQAVAHCQKHDRRGGPPLSSDALKTIGISIAQSSLHHPTRIVLPTYFSKTPADQIDDINCRPRRLNEFIYNHKEKPQHFDTGGRVKAFSMSLQATCSCHTCNKPPATGVPIPAATPVARKSNVILISLGSDGPKYVGRKGSNGLITGPAALSSDAQTKSGRRKSSGAKKAVTVPDDAVREPRKPAGPIVSRQCVRCDKTTSPAWWDEEVILQHLHNHAMAPEVHPASAAAPTSATDPPATVTPPPATSPTNLVKRKASDIAEPLLLSPTASATSSNEAGAGSAGDGSETLGRGMRKRRKSTVMLDYEDELRAHNLKAASHKHKASVVVTPAPPQPSASNETPSPAPPVRPTSGTTIRLTLKAPTIPTATFYGTPSASASQPAAKRKNRDGDNVENRLLEEESPSKKAKIEQGRGNETSRDSANAKASSGRAEGSRSTTPGTMNPSLSEAIKKDVRWICHGCMWQLRDSVGQ</sequence>
<feature type="domain" description="BAH" evidence="10">
    <location>
        <begin position="51"/>
        <end position="172"/>
    </location>
</feature>
<dbReference type="InterPro" id="IPR011011">
    <property type="entry name" value="Znf_FYVE_PHD"/>
</dbReference>
<feature type="domain" description="ELM2" evidence="11">
    <location>
        <begin position="451"/>
        <end position="637"/>
    </location>
</feature>
<dbReference type="PROSITE" id="PS51156">
    <property type="entry name" value="ELM2"/>
    <property type="match status" value="1"/>
</dbReference>
<comment type="caution">
    <text evidence="14">The sequence shown here is derived from an EMBL/GenBank/DDBJ whole genome shotgun (WGS) entry which is preliminary data.</text>
</comment>
<feature type="compositionally biased region" description="Low complexity" evidence="7">
    <location>
        <begin position="7"/>
        <end position="23"/>
    </location>
</feature>
<dbReference type="Pfam" id="PF13831">
    <property type="entry name" value="PHD_2"/>
    <property type="match status" value="1"/>
</dbReference>
<dbReference type="InterPro" id="IPR019787">
    <property type="entry name" value="Znf_PHD-finger"/>
</dbReference>
<dbReference type="InterPro" id="IPR000679">
    <property type="entry name" value="Znf_GATA"/>
</dbReference>
<keyword evidence="15" id="KW-1185">Reference proteome</keyword>
<feature type="region of interest" description="Disordered" evidence="7">
    <location>
        <begin position="383"/>
        <end position="573"/>
    </location>
</feature>
<evidence type="ECO:0000256" key="2">
    <source>
        <dbReference type="ARBA" id="ARBA00022771"/>
    </source>
</evidence>
<evidence type="ECO:0000259" key="10">
    <source>
        <dbReference type="PROSITE" id="PS51038"/>
    </source>
</evidence>
<dbReference type="EMBL" id="JADGJQ010000040">
    <property type="protein sequence ID" value="KAJ3176521.1"/>
    <property type="molecule type" value="Genomic_DNA"/>
</dbReference>
<organism evidence="14 15">
    <name type="scientific">Geranomyces variabilis</name>
    <dbReference type="NCBI Taxonomy" id="109894"/>
    <lineage>
        <taxon>Eukaryota</taxon>
        <taxon>Fungi</taxon>
        <taxon>Fungi incertae sedis</taxon>
        <taxon>Chytridiomycota</taxon>
        <taxon>Chytridiomycota incertae sedis</taxon>
        <taxon>Chytridiomycetes</taxon>
        <taxon>Spizellomycetales</taxon>
        <taxon>Powellomycetaceae</taxon>
        <taxon>Geranomyces</taxon>
    </lineage>
</organism>
<dbReference type="SMART" id="SM00249">
    <property type="entry name" value="PHD"/>
    <property type="match status" value="3"/>
</dbReference>
<feature type="compositionally biased region" description="Low complexity" evidence="7">
    <location>
        <begin position="1299"/>
        <end position="1318"/>
    </location>
</feature>
<keyword evidence="2 6" id="KW-0863">Zinc-finger</keyword>
<proteinExistence type="predicted"/>
<evidence type="ECO:0000259" key="12">
    <source>
        <dbReference type="PROSITE" id="PS51293"/>
    </source>
</evidence>
<dbReference type="Gene3D" id="1.10.10.60">
    <property type="entry name" value="Homeodomain-like"/>
    <property type="match status" value="1"/>
</dbReference>
<dbReference type="Gene3D" id="3.30.50.10">
    <property type="entry name" value="Erythroid Transcription Factor GATA-1, subunit A"/>
    <property type="match status" value="1"/>
</dbReference>
<dbReference type="SMART" id="SM00401">
    <property type="entry name" value="ZnF_GATA"/>
    <property type="match status" value="1"/>
</dbReference>
<dbReference type="PROSITE" id="PS51805">
    <property type="entry name" value="EPHD"/>
    <property type="match status" value="1"/>
</dbReference>
<feature type="region of interest" description="Disordered" evidence="7">
    <location>
        <begin position="801"/>
        <end position="832"/>
    </location>
</feature>
<dbReference type="GO" id="GO:0048189">
    <property type="term" value="C:Lid2 complex"/>
    <property type="evidence" value="ECO:0007669"/>
    <property type="project" value="TreeGrafter"/>
</dbReference>
<evidence type="ECO:0000256" key="4">
    <source>
        <dbReference type="ARBA" id="ARBA00023125"/>
    </source>
</evidence>
<evidence type="ECO:0000259" key="11">
    <source>
        <dbReference type="PROSITE" id="PS51156"/>
    </source>
</evidence>
<dbReference type="Pfam" id="PF01426">
    <property type="entry name" value="BAH"/>
    <property type="match status" value="1"/>
</dbReference>
<feature type="region of interest" description="Disordered" evidence="7">
    <location>
        <begin position="1168"/>
        <end position="1213"/>
    </location>
</feature>
<evidence type="ECO:0000256" key="5">
    <source>
        <dbReference type="ARBA" id="ARBA00023242"/>
    </source>
</evidence>